<comment type="caution">
    <text evidence="2">The sequence shown here is derived from an EMBL/GenBank/DDBJ whole genome shotgun (WGS) entry which is preliminary data.</text>
</comment>
<gene>
    <name evidence="2" type="ORF">A2720_03385</name>
</gene>
<reference evidence="2 3" key="1">
    <citation type="journal article" date="2016" name="Nat. Commun.">
        <title>Thousands of microbial genomes shed light on interconnected biogeochemical processes in an aquifer system.</title>
        <authorList>
            <person name="Anantharaman K."/>
            <person name="Brown C.T."/>
            <person name="Hug L.A."/>
            <person name="Sharon I."/>
            <person name="Castelle C.J."/>
            <person name="Probst A.J."/>
            <person name="Thomas B.C."/>
            <person name="Singh A."/>
            <person name="Wilkins M.J."/>
            <person name="Karaoz U."/>
            <person name="Brodie E.L."/>
            <person name="Williams K.H."/>
            <person name="Hubbard S.S."/>
            <person name="Banfield J.F."/>
        </authorList>
    </citation>
    <scope>NUCLEOTIDE SEQUENCE [LARGE SCALE GENOMIC DNA]</scope>
</reference>
<dbReference type="Gene3D" id="3.20.20.140">
    <property type="entry name" value="Metal-dependent hydrolases"/>
    <property type="match status" value="1"/>
</dbReference>
<dbReference type="Proteomes" id="UP000178892">
    <property type="component" value="Unassembled WGS sequence"/>
</dbReference>
<dbReference type="PANTHER" id="PTHR40084:SF1">
    <property type="entry name" value="PHOSPHOTRANSFERASE"/>
    <property type="match status" value="1"/>
</dbReference>
<evidence type="ECO:0008006" key="4">
    <source>
        <dbReference type="Google" id="ProtNLM"/>
    </source>
</evidence>
<protein>
    <recommendedName>
        <fullName evidence="4">DNA helicase UvrD</fullName>
    </recommendedName>
</protein>
<name>A0A1F5NUE0_9BACT</name>
<evidence type="ECO:0000256" key="1">
    <source>
        <dbReference type="SAM" id="MobiDB-lite"/>
    </source>
</evidence>
<dbReference type="AlphaFoldDB" id="A0A1F5NUE0"/>
<dbReference type="EMBL" id="MFEL01000009">
    <property type="protein sequence ID" value="OGE81281.1"/>
    <property type="molecule type" value="Genomic_DNA"/>
</dbReference>
<proteinExistence type="predicted"/>
<accession>A0A1F5NUE0</accession>
<evidence type="ECO:0000313" key="2">
    <source>
        <dbReference type="EMBL" id="OGE81281.1"/>
    </source>
</evidence>
<dbReference type="PANTHER" id="PTHR40084">
    <property type="entry name" value="PHOSPHOHYDROLASE, PHP FAMILY"/>
    <property type="match status" value="1"/>
</dbReference>
<dbReference type="CDD" id="cd19067">
    <property type="entry name" value="PfuEndoQ-like"/>
    <property type="match status" value="1"/>
</dbReference>
<organism evidence="2 3">
    <name type="scientific">Candidatus Doudnabacteria bacterium RIFCSPHIGHO2_01_FULL_46_24</name>
    <dbReference type="NCBI Taxonomy" id="1817825"/>
    <lineage>
        <taxon>Bacteria</taxon>
        <taxon>Candidatus Doudnaibacteriota</taxon>
    </lineage>
</organism>
<dbReference type="SUPFAM" id="SSF89550">
    <property type="entry name" value="PHP domain-like"/>
    <property type="match status" value="1"/>
</dbReference>
<sequence length="466" mass="51223">MRIIADLQIHSKYSRACSQNLVPGNIGIWADKKGINVIGTGDFTHPLWLKELKENLEETKPGLYQLRGLPRTGAAATGARAYFMLTAEVSSIYKQGDPSAPLGAGKVRRVHNMILAPNFAAADRIITGLEKVGANLKSDGRPIMGIKCPDLVKIVKDADENAEIIPAHAWTPHFGLFGSLSGFDSVEEAFGDQAKHIFAIETGLSSDPKMNWQISALDKYALVSNSDAHSLRKLGREANVFEIDESKLSYGTVIQCIKDKNPKTFLHTLEFFPEEGKYHLDGHADCKFSCLPKETKKLKGICPKCGKKLLVGVLNRIDALADRKHGFEPKRAIPFKSVIPLEEIIAETYGVGVASAKVQRMYEAMVSNPSQPPLVPRGGAAAEEPPLRIRGGGGELERTEFSILLDWPKEEIAKISDPLIAESVIRVREGRVQLEGGYDGIFGKIHIYAEAERKKLFKKSEQVGLF</sequence>
<feature type="region of interest" description="Disordered" evidence="1">
    <location>
        <begin position="369"/>
        <end position="389"/>
    </location>
</feature>
<dbReference type="InterPro" id="IPR016195">
    <property type="entry name" value="Pol/histidinol_Pase-like"/>
</dbReference>
<dbReference type="STRING" id="1817825.A2720_03385"/>
<evidence type="ECO:0000313" key="3">
    <source>
        <dbReference type="Proteomes" id="UP000178892"/>
    </source>
</evidence>